<keyword evidence="10" id="KW-1185">Reference proteome</keyword>
<accession>A0A3D9SB23</accession>
<evidence type="ECO:0000256" key="2">
    <source>
        <dbReference type="ARBA" id="ARBA00022475"/>
    </source>
</evidence>
<evidence type="ECO:0000256" key="1">
    <source>
        <dbReference type="ARBA" id="ARBA00004651"/>
    </source>
</evidence>
<protein>
    <submittedName>
        <fullName evidence="9">Two-component system sensor histidine kinase YesM</fullName>
    </submittedName>
</protein>
<dbReference type="SMART" id="SM00304">
    <property type="entry name" value="HAMP"/>
    <property type="match status" value="1"/>
</dbReference>
<keyword evidence="5 9" id="KW-0418">Kinase</keyword>
<evidence type="ECO:0000259" key="8">
    <source>
        <dbReference type="PROSITE" id="PS50885"/>
    </source>
</evidence>
<dbReference type="InterPro" id="IPR003594">
    <property type="entry name" value="HATPase_dom"/>
</dbReference>
<reference evidence="9 10" key="1">
    <citation type="submission" date="2018-08" db="EMBL/GenBank/DDBJ databases">
        <title>Genomic Encyclopedia of Type Strains, Phase III (KMG-III): the genomes of soil and plant-associated and newly described type strains.</title>
        <authorList>
            <person name="Whitman W."/>
        </authorList>
    </citation>
    <scope>NUCLEOTIDE SEQUENCE [LARGE SCALE GENOMIC DNA]</scope>
    <source>
        <strain evidence="9 10">CGMCC 1.10966</strain>
    </source>
</reference>
<evidence type="ECO:0000256" key="7">
    <source>
        <dbReference type="SAM" id="Phobius"/>
    </source>
</evidence>
<dbReference type="CDD" id="cd06225">
    <property type="entry name" value="HAMP"/>
    <property type="match status" value="1"/>
</dbReference>
<dbReference type="PANTHER" id="PTHR34220:SF7">
    <property type="entry name" value="SENSOR HISTIDINE KINASE YPDA"/>
    <property type="match status" value="1"/>
</dbReference>
<keyword evidence="2" id="KW-1003">Cell membrane</keyword>
<evidence type="ECO:0000256" key="6">
    <source>
        <dbReference type="ARBA" id="ARBA00023136"/>
    </source>
</evidence>
<dbReference type="GO" id="GO:0005886">
    <property type="term" value="C:plasma membrane"/>
    <property type="evidence" value="ECO:0007669"/>
    <property type="project" value="UniProtKB-SubCell"/>
</dbReference>
<dbReference type="Gene3D" id="3.30.565.10">
    <property type="entry name" value="Histidine kinase-like ATPase, C-terminal domain"/>
    <property type="match status" value="1"/>
</dbReference>
<dbReference type="Gene3D" id="6.10.340.10">
    <property type="match status" value="1"/>
</dbReference>
<dbReference type="PANTHER" id="PTHR34220">
    <property type="entry name" value="SENSOR HISTIDINE KINASE YPDA"/>
    <property type="match status" value="1"/>
</dbReference>
<dbReference type="RefSeq" id="WP_116188992.1">
    <property type="nucleotide sequence ID" value="NZ_QTTN01000010.1"/>
</dbReference>
<gene>
    <name evidence="9" type="ORF">A8990_11020</name>
</gene>
<dbReference type="InterPro" id="IPR036890">
    <property type="entry name" value="HATPase_C_sf"/>
</dbReference>
<dbReference type="OrthoDB" id="2062925at2"/>
<keyword evidence="6 7" id="KW-0472">Membrane</keyword>
<dbReference type="Pfam" id="PF06580">
    <property type="entry name" value="His_kinase"/>
    <property type="match status" value="1"/>
</dbReference>
<dbReference type="Pfam" id="PF02518">
    <property type="entry name" value="HATPase_c"/>
    <property type="match status" value="1"/>
</dbReference>
<dbReference type="InterPro" id="IPR050640">
    <property type="entry name" value="Bact_2-comp_sensor_kinase"/>
</dbReference>
<feature type="domain" description="HAMP" evidence="8">
    <location>
        <begin position="281"/>
        <end position="333"/>
    </location>
</feature>
<organism evidence="9 10">
    <name type="scientific">Paenibacillus taihuensis</name>
    <dbReference type="NCBI Taxonomy" id="1156355"/>
    <lineage>
        <taxon>Bacteria</taxon>
        <taxon>Bacillati</taxon>
        <taxon>Bacillota</taxon>
        <taxon>Bacilli</taxon>
        <taxon>Bacillales</taxon>
        <taxon>Paenibacillaceae</taxon>
        <taxon>Paenibacillus</taxon>
    </lineage>
</organism>
<keyword evidence="3" id="KW-0597">Phosphoprotein</keyword>
<sequence>MNETGSSHVQKEITDSLVSRSSLYMNMLEFDLDSVIRQLQEYVNDDDLLKLTSSSEVMTEIEKMQSQLRLKSKLDLLKRSSKFVENAIAFIPEMHRTVSANANVIGSFDEEQFEALTKSTNRFESPFLLWKDRIFISIPYPDPAVASRQRPVFLLAVEISRRELGMVLQEFTNEGGQTALVGNKQPFIITAGQGQVDEALIDDFQKAGTEAEETKGLRSVSWNDQSYLVVTKHSSRLDMSLLMYVPESKVNASLQVYRFWFYVLSAMSVFLVLLFSYSIYLIIHQPLKRLVRSFRRIEQGHFNLEVSYPLADEFGYLYGQFNGMVKRLDVLVHEVYEQRYLARLAELRHLQSQINPHFLYNSYFILYRMAQQRDHDNVIYFTKHLGEYFQYITRDGSDEVPLANEIHHARTYAEIQSIRFSERIIVEFDEVPDELRSFPVPRLIVQPIIENAYNHGLENKRKGGLITVSFQSKQGAIEIAITDNGGNMDDEKLRELQASLLDKGPSTEHTGLLNVHRRIIIKYGGGGLALGIGEEQGLSVTITIPTETGNMHESLAHSG</sequence>
<evidence type="ECO:0000256" key="4">
    <source>
        <dbReference type="ARBA" id="ARBA00022679"/>
    </source>
</evidence>
<dbReference type="Pfam" id="PF00672">
    <property type="entry name" value="HAMP"/>
    <property type="match status" value="1"/>
</dbReference>
<dbReference type="PROSITE" id="PS50885">
    <property type="entry name" value="HAMP"/>
    <property type="match status" value="1"/>
</dbReference>
<evidence type="ECO:0000313" key="10">
    <source>
        <dbReference type="Proteomes" id="UP000256304"/>
    </source>
</evidence>
<keyword evidence="4" id="KW-0808">Transferase</keyword>
<name>A0A3D9SB23_9BACL</name>
<dbReference type="SUPFAM" id="SSF158472">
    <property type="entry name" value="HAMP domain-like"/>
    <property type="match status" value="1"/>
</dbReference>
<comment type="subcellular location">
    <subcellularLocation>
        <location evidence="1">Cell membrane</location>
        <topology evidence="1">Multi-pass membrane protein</topology>
    </subcellularLocation>
</comment>
<dbReference type="Proteomes" id="UP000256304">
    <property type="component" value="Unassembled WGS sequence"/>
</dbReference>
<dbReference type="GO" id="GO:0000155">
    <property type="term" value="F:phosphorelay sensor kinase activity"/>
    <property type="evidence" value="ECO:0007669"/>
    <property type="project" value="InterPro"/>
</dbReference>
<dbReference type="SUPFAM" id="SSF55874">
    <property type="entry name" value="ATPase domain of HSP90 chaperone/DNA topoisomerase II/histidine kinase"/>
    <property type="match status" value="1"/>
</dbReference>
<keyword evidence="7" id="KW-0812">Transmembrane</keyword>
<feature type="transmembrane region" description="Helical" evidence="7">
    <location>
        <begin position="259"/>
        <end position="283"/>
    </location>
</feature>
<proteinExistence type="predicted"/>
<keyword evidence="7" id="KW-1133">Transmembrane helix</keyword>
<dbReference type="EMBL" id="QTTN01000010">
    <property type="protein sequence ID" value="REE86412.1"/>
    <property type="molecule type" value="Genomic_DNA"/>
</dbReference>
<dbReference type="AlphaFoldDB" id="A0A3D9SB23"/>
<comment type="caution">
    <text evidence="9">The sequence shown here is derived from an EMBL/GenBank/DDBJ whole genome shotgun (WGS) entry which is preliminary data.</text>
</comment>
<dbReference type="InterPro" id="IPR003660">
    <property type="entry name" value="HAMP_dom"/>
</dbReference>
<dbReference type="InterPro" id="IPR010559">
    <property type="entry name" value="Sig_transdc_His_kin_internal"/>
</dbReference>
<evidence type="ECO:0000313" key="9">
    <source>
        <dbReference type="EMBL" id="REE86412.1"/>
    </source>
</evidence>
<evidence type="ECO:0000256" key="5">
    <source>
        <dbReference type="ARBA" id="ARBA00022777"/>
    </source>
</evidence>
<evidence type="ECO:0000256" key="3">
    <source>
        <dbReference type="ARBA" id="ARBA00022553"/>
    </source>
</evidence>